<evidence type="ECO:0000259" key="6">
    <source>
        <dbReference type="Pfam" id="PF02776"/>
    </source>
</evidence>
<dbReference type="PROSITE" id="PS00187">
    <property type="entry name" value="TPP_ENZYMES"/>
    <property type="match status" value="1"/>
</dbReference>
<comment type="caution">
    <text evidence="7">The sequence shown here is derived from an EMBL/GenBank/DDBJ whole genome shotgun (WGS) entry which is preliminary data.</text>
</comment>
<keyword evidence="8" id="KW-1185">Reference proteome</keyword>
<keyword evidence="2 3" id="KW-0786">Thiamine pyrophosphate</keyword>
<dbReference type="PANTHER" id="PTHR42981">
    <property type="entry name" value="PYRUVATE DEHYDROGENASE [UBIQUINONE]"/>
    <property type="match status" value="1"/>
</dbReference>
<feature type="domain" description="Thiamine pyrophosphate enzyme N-terminal TPP-binding" evidence="6">
    <location>
        <begin position="8"/>
        <end position="121"/>
    </location>
</feature>
<accession>A0ABP9IAX0</accession>
<feature type="domain" description="Thiamine pyrophosphate enzyme central" evidence="4">
    <location>
        <begin position="200"/>
        <end position="330"/>
    </location>
</feature>
<gene>
    <name evidence="7" type="ORF">GCM10023225_31440</name>
</gene>
<evidence type="ECO:0000313" key="8">
    <source>
        <dbReference type="Proteomes" id="UP001501195"/>
    </source>
</evidence>
<evidence type="ECO:0000259" key="4">
    <source>
        <dbReference type="Pfam" id="PF00205"/>
    </source>
</evidence>
<dbReference type="InterPro" id="IPR029035">
    <property type="entry name" value="DHS-like_NAD/FAD-binding_dom"/>
</dbReference>
<dbReference type="InterPro" id="IPR012001">
    <property type="entry name" value="Thiamin_PyroP_enz_TPP-bd_dom"/>
</dbReference>
<dbReference type="NCBIfam" id="NF006129">
    <property type="entry name" value="PRK08273.1"/>
    <property type="match status" value="1"/>
</dbReference>
<evidence type="ECO:0000313" key="7">
    <source>
        <dbReference type="EMBL" id="GAA4993576.1"/>
    </source>
</evidence>
<dbReference type="Proteomes" id="UP001501195">
    <property type="component" value="Unassembled WGS sequence"/>
</dbReference>
<feature type="domain" description="Thiamine pyrophosphate enzyme TPP-binding" evidence="5">
    <location>
        <begin position="390"/>
        <end position="544"/>
    </location>
</feature>
<proteinExistence type="inferred from homology"/>
<dbReference type="Pfam" id="PF02775">
    <property type="entry name" value="TPP_enzyme_C"/>
    <property type="match status" value="1"/>
</dbReference>
<dbReference type="InterPro" id="IPR029061">
    <property type="entry name" value="THDP-binding"/>
</dbReference>
<dbReference type="EMBL" id="BAABIL010000581">
    <property type="protein sequence ID" value="GAA4993576.1"/>
    <property type="molecule type" value="Genomic_DNA"/>
</dbReference>
<dbReference type="PANTHER" id="PTHR42981:SF2">
    <property type="entry name" value="PYRUVATE DEHYDROGENASE [UBIQUINONE]"/>
    <property type="match status" value="1"/>
</dbReference>
<evidence type="ECO:0000256" key="1">
    <source>
        <dbReference type="ARBA" id="ARBA00007812"/>
    </source>
</evidence>
<dbReference type="Pfam" id="PF00205">
    <property type="entry name" value="TPP_enzyme_M"/>
    <property type="match status" value="1"/>
</dbReference>
<dbReference type="SUPFAM" id="SSF52467">
    <property type="entry name" value="DHS-like NAD/FAD-binding domain"/>
    <property type="match status" value="1"/>
</dbReference>
<dbReference type="InterPro" id="IPR047210">
    <property type="entry name" value="TPP_PYR_POXB-like"/>
</dbReference>
<protein>
    <submittedName>
        <fullName evidence="7">Thiamine pyrophosphate-requiring protein</fullName>
    </submittedName>
</protein>
<dbReference type="InterPro" id="IPR047211">
    <property type="entry name" value="POXB-like"/>
</dbReference>
<organism evidence="7 8">
    <name type="scientific">Kineococcus glutinatus</name>
    <dbReference type="NCBI Taxonomy" id="1070872"/>
    <lineage>
        <taxon>Bacteria</taxon>
        <taxon>Bacillati</taxon>
        <taxon>Actinomycetota</taxon>
        <taxon>Actinomycetes</taxon>
        <taxon>Kineosporiales</taxon>
        <taxon>Kineosporiaceae</taxon>
        <taxon>Kineococcus</taxon>
    </lineage>
</organism>
<evidence type="ECO:0000256" key="3">
    <source>
        <dbReference type="RuleBase" id="RU362132"/>
    </source>
</evidence>
<comment type="similarity">
    <text evidence="1 3">Belongs to the TPP enzyme family.</text>
</comment>
<dbReference type="Pfam" id="PF02776">
    <property type="entry name" value="TPP_enzyme_N"/>
    <property type="match status" value="1"/>
</dbReference>
<reference evidence="8" key="1">
    <citation type="journal article" date="2019" name="Int. J. Syst. Evol. Microbiol.">
        <title>The Global Catalogue of Microorganisms (GCM) 10K type strain sequencing project: providing services to taxonomists for standard genome sequencing and annotation.</title>
        <authorList>
            <consortium name="The Broad Institute Genomics Platform"/>
            <consortium name="The Broad Institute Genome Sequencing Center for Infectious Disease"/>
            <person name="Wu L."/>
            <person name="Ma J."/>
        </authorList>
    </citation>
    <scope>NUCLEOTIDE SEQUENCE [LARGE SCALE GENOMIC DNA]</scope>
    <source>
        <strain evidence="8">JCM 18126</strain>
    </source>
</reference>
<dbReference type="RefSeq" id="WP_345713688.1">
    <property type="nucleotide sequence ID" value="NZ_BAABIL010000581.1"/>
</dbReference>
<dbReference type="InterPro" id="IPR011766">
    <property type="entry name" value="TPP_enzyme_TPP-bd"/>
</dbReference>
<dbReference type="InterPro" id="IPR000399">
    <property type="entry name" value="TPP-bd_CS"/>
</dbReference>
<dbReference type="Gene3D" id="3.40.50.1220">
    <property type="entry name" value="TPP-binding domain"/>
    <property type="match status" value="1"/>
</dbReference>
<name>A0ABP9IAX0_9ACTN</name>
<evidence type="ECO:0000259" key="5">
    <source>
        <dbReference type="Pfam" id="PF02775"/>
    </source>
</evidence>
<dbReference type="Gene3D" id="3.40.50.970">
    <property type="match status" value="2"/>
</dbReference>
<dbReference type="InterPro" id="IPR012000">
    <property type="entry name" value="Thiamin_PyroP_enz_cen_dom"/>
</dbReference>
<dbReference type="SUPFAM" id="SSF52518">
    <property type="entry name" value="Thiamin diphosphate-binding fold (THDP-binding)"/>
    <property type="match status" value="2"/>
</dbReference>
<dbReference type="CDD" id="cd07039">
    <property type="entry name" value="TPP_PYR_POX"/>
    <property type="match status" value="1"/>
</dbReference>
<evidence type="ECO:0000256" key="2">
    <source>
        <dbReference type="ARBA" id="ARBA00023052"/>
    </source>
</evidence>
<sequence length="596" mass="63883">MPEEQPLVADLVVERLRAWGVRRVFGHAGDGINTVLGALRRSGGPEFVQARHEENAALMAVGHAKYTGEVGVVLVTQGPGAVHVLNGLYDAKLDSVPVVAVVGQQERTVLGSAYQQGIDLQTLFGDATQYVQTVLAAEHAPMVLDRAFRSALATRQPCAVVLPHDVQQLPAPDPLPQEHGVVVSAPEWRRPRTLPQEDDLRQAAAVLNAARRPALLVGQGARHAGAQVRAVADRLGAGVTTSLLGKPWVDERLPTSAGVMGHLGTSASAFLMAECDTLLIVGSNDPWTEFYPTPGQVRAVQIDVDGRNLGNRYPVEVGLPGDAAETLQALLPLLDPPREEGWRGRVVDAVARWHVLAERRAALPAEPLNPELVVRELSPRLPADALVSVDVGSVTYWYARHLTLPPGVQAHLSSTLASMGSALPYGIAAKLAEPSRPLVALAGDGAMQMNGVAELITVAARWRDWPDPRFVVCVLHNQDLAEVTWEQREMEGDPRFGASQRLPGFPYAGYAELLGLRGIRVDDPAGVAAAWDAALSADRPVVIEAVVDAEVPLLPPFPAGEQKLERMRSALAQDGPGGRRALRLLEAQAQQERELG</sequence>